<dbReference type="Pfam" id="PF01541">
    <property type="entry name" value="GIY-YIG"/>
    <property type="match status" value="1"/>
</dbReference>
<dbReference type="PROSITE" id="PS50164">
    <property type="entry name" value="GIY_YIG"/>
    <property type="match status" value="1"/>
</dbReference>
<reference evidence="3" key="1">
    <citation type="submission" date="2007-11" db="EMBL/GenBank/DDBJ databases">
        <authorList>
            <person name="Fulton L."/>
            <person name="Clifton S."/>
            <person name="Fulton B."/>
            <person name="Xu J."/>
            <person name="Minx P."/>
            <person name="Pepin K.H."/>
            <person name="Johnson M."/>
            <person name="Thiruvilangam P."/>
            <person name="Bhonagiri V."/>
            <person name="Nash W.E."/>
            <person name="Mardis E.R."/>
            <person name="Wilson R.K."/>
        </authorList>
    </citation>
    <scope>NUCLEOTIDE SEQUENCE [LARGE SCALE GENOMIC DNA]</scope>
    <source>
        <strain evidence="3">DSM 17241</strain>
    </source>
</reference>
<comment type="similarity">
    <text evidence="1">Belongs to the UPF0213 family.</text>
</comment>
<dbReference type="eggNOG" id="COG2827">
    <property type="taxonomic scope" value="Bacteria"/>
</dbReference>
<dbReference type="EMBL" id="ABGD02000019">
    <property type="protein sequence ID" value="EDS10895.1"/>
    <property type="molecule type" value="Genomic_DNA"/>
</dbReference>
<reference evidence="3" key="2">
    <citation type="submission" date="2013-09" db="EMBL/GenBank/DDBJ databases">
        <title>Draft genome sequence of Anaerotruncus colihominis(DSM 17241).</title>
        <authorList>
            <person name="Sudarsanam P."/>
            <person name="Ley R."/>
            <person name="Guruge J."/>
            <person name="Turnbaugh P.J."/>
            <person name="Mahowald M."/>
            <person name="Liep D."/>
            <person name="Gordon J."/>
        </authorList>
    </citation>
    <scope>NUCLEOTIDE SEQUENCE</scope>
    <source>
        <strain evidence="3">DSM 17241</strain>
    </source>
</reference>
<keyword evidence="4" id="KW-1185">Reference proteome</keyword>
<dbReference type="CDD" id="cd10456">
    <property type="entry name" value="GIY-YIG_UPF0213"/>
    <property type="match status" value="1"/>
</dbReference>
<sequence>MAAAAAKQRTAHVTPQPKPALPVSLPLCGRQARMGLLLWYNNRKAVIIPGYAQRLAAFARQPPFDGMARAARLRPDGRLYHVRKAAWYCLYACQPTARQAMLRSGGDGLDTESGYYVYILRCADRTLYTGWTTDLERRLTMHNAGRGAKYTRARRPVTLVYCESFNGKSAAMRRECAIKRMTRAQKCALIACGDEGQEGNIT</sequence>
<name>B0PCE0_9FIRM</name>
<evidence type="ECO:0000256" key="1">
    <source>
        <dbReference type="ARBA" id="ARBA00007435"/>
    </source>
</evidence>
<dbReference type="STRING" id="169435.ERS852551_03405"/>
<gene>
    <name evidence="3" type="ORF">ANACOL_02449</name>
</gene>
<dbReference type="SUPFAM" id="SSF82771">
    <property type="entry name" value="GIY-YIG endonuclease"/>
    <property type="match status" value="1"/>
</dbReference>
<evidence type="ECO:0000313" key="3">
    <source>
        <dbReference type="EMBL" id="EDS10895.1"/>
    </source>
</evidence>
<dbReference type="InterPro" id="IPR050190">
    <property type="entry name" value="UPF0213_domain"/>
</dbReference>
<accession>B0PCE0</accession>
<proteinExistence type="inferred from homology"/>
<protein>
    <submittedName>
        <fullName evidence="3">GIY-YIG catalytic domain protein</fullName>
    </submittedName>
</protein>
<dbReference type="AlphaFoldDB" id="B0PCE0"/>
<evidence type="ECO:0000259" key="2">
    <source>
        <dbReference type="PROSITE" id="PS50164"/>
    </source>
</evidence>
<organism evidence="3 4">
    <name type="scientific">Anaerotruncus colihominis DSM 17241</name>
    <dbReference type="NCBI Taxonomy" id="445972"/>
    <lineage>
        <taxon>Bacteria</taxon>
        <taxon>Bacillati</taxon>
        <taxon>Bacillota</taxon>
        <taxon>Clostridia</taxon>
        <taxon>Eubacteriales</taxon>
        <taxon>Oscillospiraceae</taxon>
        <taxon>Anaerotruncus</taxon>
    </lineage>
</organism>
<feature type="domain" description="GIY-YIG" evidence="2">
    <location>
        <begin position="113"/>
        <end position="188"/>
    </location>
</feature>
<dbReference type="PANTHER" id="PTHR34477">
    <property type="entry name" value="UPF0213 PROTEIN YHBQ"/>
    <property type="match status" value="1"/>
</dbReference>
<dbReference type="HOGENOM" id="CLU_1352299_0_0_9"/>
<dbReference type="InterPro" id="IPR000305">
    <property type="entry name" value="GIY-YIG_endonuc"/>
</dbReference>
<dbReference type="Proteomes" id="UP000003803">
    <property type="component" value="Unassembled WGS sequence"/>
</dbReference>
<comment type="caution">
    <text evidence="3">The sequence shown here is derived from an EMBL/GenBank/DDBJ whole genome shotgun (WGS) entry which is preliminary data.</text>
</comment>
<dbReference type="PANTHER" id="PTHR34477:SF1">
    <property type="entry name" value="UPF0213 PROTEIN YHBQ"/>
    <property type="match status" value="1"/>
</dbReference>
<dbReference type="InterPro" id="IPR035901">
    <property type="entry name" value="GIY-YIG_endonuc_sf"/>
</dbReference>
<evidence type="ECO:0000313" key="4">
    <source>
        <dbReference type="Proteomes" id="UP000003803"/>
    </source>
</evidence>
<dbReference type="Gene3D" id="3.40.1440.10">
    <property type="entry name" value="GIY-YIG endonuclease"/>
    <property type="match status" value="1"/>
</dbReference>